<gene>
    <name evidence="1" type="ORF">GCM10009788_40810</name>
</gene>
<organism evidence="1 2">
    <name type="scientific">Nocardioides humi</name>
    <dbReference type="NCBI Taxonomy" id="449461"/>
    <lineage>
        <taxon>Bacteria</taxon>
        <taxon>Bacillati</taxon>
        <taxon>Actinomycetota</taxon>
        <taxon>Actinomycetes</taxon>
        <taxon>Propionibacteriales</taxon>
        <taxon>Nocardioidaceae</taxon>
        <taxon>Nocardioides</taxon>
    </lineage>
</organism>
<evidence type="ECO:0008006" key="3">
    <source>
        <dbReference type="Google" id="ProtNLM"/>
    </source>
</evidence>
<evidence type="ECO:0000313" key="2">
    <source>
        <dbReference type="Proteomes" id="UP001500842"/>
    </source>
</evidence>
<protein>
    <recommendedName>
        <fullName evidence="3">Transcriptional regulator, AbiEi antitoxin, Type IV TA system</fullName>
    </recommendedName>
</protein>
<dbReference type="EMBL" id="BAAAOR010000030">
    <property type="protein sequence ID" value="GAA1533708.1"/>
    <property type="molecule type" value="Genomic_DNA"/>
</dbReference>
<sequence length="327" mass="36937">MCFGKWVRMFMDPQHPCMTDVALRKELLTLGHTDRSLACAVKAGTLAKPRRGAYVDGPLWRGLTREERYAIRVRAVLRQACADAVASHASALPFLTGPTWGVPLDEVHTTRRDGRAGRREAGIKQHRGVLLDGDVVAVGDLQVSAPMRAALEVATMATAEAGLVVLNHFLHRGDFTPGQIRARYEEGMDHWPKSLSTDLILRLGDPRVESVGESRTFWFLWRHHFPSPEPQFEVYDGPLIFAYLDFAFPDLGVWIEFDGKEKYLKFRREGESVVDAVVREKKRESRIAELTGWRCVRITWADLADPVQLERRIRSVIASVAVARGRR</sequence>
<name>A0ABN2B644_9ACTN</name>
<reference evidence="1 2" key="1">
    <citation type="journal article" date="2019" name="Int. J. Syst. Evol. Microbiol.">
        <title>The Global Catalogue of Microorganisms (GCM) 10K type strain sequencing project: providing services to taxonomists for standard genome sequencing and annotation.</title>
        <authorList>
            <consortium name="The Broad Institute Genomics Platform"/>
            <consortium name="The Broad Institute Genome Sequencing Center for Infectious Disease"/>
            <person name="Wu L."/>
            <person name="Ma J."/>
        </authorList>
    </citation>
    <scope>NUCLEOTIDE SEQUENCE [LARGE SCALE GENOMIC DNA]</scope>
    <source>
        <strain evidence="1 2">JCM 14942</strain>
    </source>
</reference>
<keyword evidence="2" id="KW-1185">Reference proteome</keyword>
<dbReference type="Proteomes" id="UP001500842">
    <property type="component" value="Unassembled WGS sequence"/>
</dbReference>
<comment type="caution">
    <text evidence="1">The sequence shown here is derived from an EMBL/GenBank/DDBJ whole genome shotgun (WGS) entry which is preliminary data.</text>
</comment>
<evidence type="ECO:0000313" key="1">
    <source>
        <dbReference type="EMBL" id="GAA1533708.1"/>
    </source>
</evidence>
<proteinExistence type="predicted"/>
<accession>A0ABN2B644</accession>